<keyword evidence="1" id="KW-0479">Metal-binding</keyword>
<feature type="compositionally biased region" description="Basic residues" evidence="2">
    <location>
        <begin position="192"/>
        <end position="202"/>
    </location>
</feature>
<feature type="domain" description="CCHC-type" evidence="3">
    <location>
        <begin position="238"/>
        <end position="251"/>
    </location>
</feature>
<name>A0A0F8AMR2_LARCR</name>
<dbReference type="InterPro" id="IPR036875">
    <property type="entry name" value="Znf_CCHC_sf"/>
</dbReference>
<reference evidence="4" key="1">
    <citation type="journal article" date="2015" name="PLoS Genet.">
        <title>Genome Sequencing of the Perciform Fish Larimichthys crocea Provides Insights into Molecular and Genetic Mechanisms of Stress Adaptation.</title>
        <authorList>
            <person name="Ao J."/>
            <person name="Mu Y."/>
            <person name="Xiang L.X."/>
            <person name="Fan D."/>
            <person name="Feng M."/>
            <person name="Zhang S."/>
            <person name="Shi Q."/>
            <person name="Zhu L.Y."/>
            <person name="Li T."/>
            <person name="Ding Y."/>
            <person name="Nie L."/>
            <person name="Li Q."/>
            <person name="Dong W.R."/>
            <person name="Jiang L."/>
            <person name="Sun B."/>
            <person name="Zhang X."/>
            <person name="Li M."/>
            <person name="Zhang H.Q."/>
            <person name="Xie S."/>
            <person name="Zhu Y."/>
            <person name="Jiang X."/>
            <person name="Wang X."/>
            <person name="Mu P."/>
            <person name="Chen W."/>
            <person name="Yue Z."/>
            <person name="Wang Z."/>
            <person name="Wang J."/>
            <person name="Shao J.Z."/>
            <person name="Chen X."/>
        </authorList>
    </citation>
    <scope>NUCLEOTIDE SEQUENCE [LARGE SCALE GENOMIC DNA]</scope>
    <source>
        <strain evidence="4">SSNF</strain>
        <tissue evidence="4">Blood</tissue>
    </source>
</reference>
<sequence length="266" mass="30798">MAKFNPPENFNFERPGDWPVWRQRFSRYSLAAKLSNEDGEVQVSTLIYGMGYEAENIFKSFSFVDDESGDDYDTVIAKFDAYFVPKKNTIHERACFYQRVQKPEMAESFIRAFCELSENCDFGETKSEHIRDRLVVGIRDKGLSRRLQLMSDLTLETAVQMVRQAEDVAQQISQQERQTTLNVHEVSHRCPARRGGRQHAKKRTDGAEQARSEDSRCRKCGKERHKIPAKCPALDSECRKCGKKGHWERKCFSKSVREVSYCEDGE</sequence>
<keyword evidence="1" id="KW-0863">Zinc-finger</keyword>
<dbReference type="PROSITE" id="PS50158">
    <property type="entry name" value="ZF_CCHC"/>
    <property type="match status" value="1"/>
</dbReference>
<feature type="compositionally biased region" description="Basic and acidic residues" evidence="2">
    <location>
        <begin position="203"/>
        <end position="212"/>
    </location>
</feature>
<keyword evidence="1" id="KW-0862">Zinc</keyword>
<dbReference type="AlphaFoldDB" id="A0A0F8AMR2"/>
<dbReference type="EMBL" id="KQ041391">
    <property type="protein sequence ID" value="KKF27225.1"/>
    <property type="molecule type" value="Genomic_DNA"/>
</dbReference>
<dbReference type="Gene3D" id="4.10.60.10">
    <property type="entry name" value="Zinc finger, CCHC-type"/>
    <property type="match status" value="1"/>
</dbReference>
<accession>A0A0F8AMR2</accession>
<dbReference type="GO" id="GO:0008270">
    <property type="term" value="F:zinc ion binding"/>
    <property type="evidence" value="ECO:0007669"/>
    <property type="project" value="UniProtKB-KW"/>
</dbReference>
<proteinExistence type="predicted"/>
<dbReference type="InterPro" id="IPR001878">
    <property type="entry name" value="Znf_CCHC"/>
</dbReference>
<feature type="region of interest" description="Disordered" evidence="2">
    <location>
        <begin position="192"/>
        <end position="212"/>
    </location>
</feature>
<evidence type="ECO:0000259" key="3">
    <source>
        <dbReference type="PROSITE" id="PS50158"/>
    </source>
</evidence>
<protein>
    <recommendedName>
        <fullName evidence="3">CCHC-type domain-containing protein</fullName>
    </recommendedName>
</protein>
<evidence type="ECO:0000256" key="2">
    <source>
        <dbReference type="SAM" id="MobiDB-lite"/>
    </source>
</evidence>
<dbReference type="GO" id="GO:0003676">
    <property type="term" value="F:nucleic acid binding"/>
    <property type="evidence" value="ECO:0007669"/>
    <property type="project" value="InterPro"/>
</dbReference>
<gene>
    <name evidence="4" type="ORF">EH28_00698</name>
</gene>
<dbReference type="SMART" id="SM00343">
    <property type="entry name" value="ZnF_C2HC"/>
    <property type="match status" value="2"/>
</dbReference>
<dbReference type="PANTHER" id="PTHR33198">
    <property type="entry name" value="ANK_REP_REGION DOMAIN-CONTAINING PROTEIN-RELATED"/>
    <property type="match status" value="1"/>
</dbReference>
<dbReference type="SUPFAM" id="SSF57756">
    <property type="entry name" value="Retrovirus zinc finger-like domains"/>
    <property type="match status" value="1"/>
</dbReference>
<organism evidence="4">
    <name type="scientific">Larimichthys crocea</name>
    <name type="common">Large yellow croaker</name>
    <name type="synonym">Pseudosciaena crocea</name>
    <dbReference type="NCBI Taxonomy" id="215358"/>
    <lineage>
        <taxon>Eukaryota</taxon>
        <taxon>Metazoa</taxon>
        <taxon>Chordata</taxon>
        <taxon>Craniata</taxon>
        <taxon>Vertebrata</taxon>
        <taxon>Euteleostomi</taxon>
        <taxon>Actinopterygii</taxon>
        <taxon>Neopterygii</taxon>
        <taxon>Teleostei</taxon>
        <taxon>Neoteleostei</taxon>
        <taxon>Acanthomorphata</taxon>
        <taxon>Eupercaria</taxon>
        <taxon>Sciaenidae</taxon>
        <taxon>Larimichthys</taxon>
    </lineage>
</organism>
<evidence type="ECO:0000313" key="4">
    <source>
        <dbReference type="EMBL" id="KKF27225.1"/>
    </source>
</evidence>
<evidence type="ECO:0000256" key="1">
    <source>
        <dbReference type="PROSITE-ProRule" id="PRU00047"/>
    </source>
</evidence>